<evidence type="ECO:0000313" key="2">
    <source>
        <dbReference type="EMBL" id="KAK9996219.1"/>
    </source>
</evidence>
<dbReference type="InterPro" id="IPR029063">
    <property type="entry name" value="SAM-dependent_MTases_sf"/>
</dbReference>
<dbReference type="Proteomes" id="UP001459277">
    <property type="component" value="Unassembled WGS sequence"/>
</dbReference>
<dbReference type="PANTHER" id="PTHR45277">
    <property type="entry name" value="EXPRESSED PROTEIN"/>
    <property type="match status" value="1"/>
</dbReference>
<reference evidence="2 3" key="1">
    <citation type="submission" date="2024-01" db="EMBL/GenBank/DDBJ databases">
        <title>A telomere-to-telomere, gap-free genome of sweet tea (Lithocarpus litseifolius).</title>
        <authorList>
            <person name="Zhou J."/>
        </authorList>
    </citation>
    <scope>NUCLEOTIDE SEQUENCE [LARGE SCALE GENOMIC DNA]</scope>
    <source>
        <strain evidence="2">Zhou-2022a</strain>
        <tissue evidence="2">Leaf</tissue>
    </source>
</reference>
<dbReference type="EMBL" id="JAZDWU010000007">
    <property type="protein sequence ID" value="KAK9996219.1"/>
    <property type="molecule type" value="Genomic_DNA"/>
</dbReference>
<name>A0AAW2CDD5_9ROSI</name>
<comment type="caution">
    <text evidence="2">The sequence shown here is derived from an EMBL/GenBank/DDBJ whole genome shotgun (WGS) entry which is preliminary data.</text>
</comment>
<proteinExistence type="predicted"/>
<feature type="domain" description="Methyltransferase type 11" evidence="1">
    <location>
        <begin position="13"/>
        <end position="50"/>
    </location>
</feature>
<evidence type="ECO:0000259" key="1">
    <source>
        <dbReference type="Pfam" id="PF08241"/>
    </source>
</evidence>
<dbReference type="GO" id="GO:0008757">
    <property type="term" value="F:S-adenosylmethionine-dependent methyltransferase activity"/>
    <property type="evidence" value="ECO:0007669"/>
    <property type="project" value="InterPro"/>
</dbReference>
<gene>
    <name evidence="2" type="ORF">SO802_020905</name>
</gene>
<accession>A0AAW2CDD5</accession>
<sequence length="65" mass="7194">MTLKTLHTVKIEGVGEYVTCREGDVRSLPFGDNYFDMVVSEVFVHTVGKKYGKRTVEAAGGRTRG</sequence>
<dbReference type="PANTHER" id="PTHR45277:SF1">
    <property type="entry name" value="EXPRESSED PROTEIN"/>
    <property type="match status" value="1"/>
</dbReference>
<organism evidence="2 3">
    <name type="scientific">Lithocarpus litseifolius</name>
    <dbReference type="NCBI Taxonomy" id="425828"/>
    <lineage>
        <taxon>Eukaryota</taxon>
        <taxon>Viridiplantae</taxon>
        <taxon>Streptophyta</taxon>
        <taxon>Embryophyta</taxon>
        <taxon>Tracheophyta</taxon>
        <taxon>Spermatophyta</taxon>
        <taxon>Magnoliopsida</taxon>
        <taxon>eudicotyledons</taxon>
        <taxon>Gunneridae</taxon>
        <taxon>Pentapetalae</taxon>
        <taxon>rosids</taxon>
        <taxon>fabids</taxon>
        <taxon>Fagales</taxon>
        <taxon>Fagaceae</taxon>
        <taxon>Lithocarpus</taxon>
    </lineage>
</organism>
<dbReference type="InterPro" id="IPR013216">
    <property type="entry name" value="Methyltransf_11"/>
</dbReference>
<protein>
    <recommendedName>
        <fullName evidence="1">Methyltransferase type 11 domain-containing protein</fullName>
    </recommendedName>
</protein>
<dbReference type="Gene3D" id="3.40.50.150">
    <property type="entry name" value="Vaccinia Virus protein VP39"/>
    <property type="match status" value="1"/>
</dbReference>
<dbReference type="SUPFAM" id="SSF53335">
    <property type="entry name" value="S-adenosyl-L-methionine-dependent methyltransferases"/>
    <property type="match status" value="1"/>
</dbReference>
<keyword evidence="3" id="KW-1185">Reference proteome</keyword>
<dbReference type="Pfam" id="PF08241">
    <property type="entry name" value="Methyltransf_11"/>
    <property type="match status" value="1"/>
</dbReference>
<evidence type="ECO:0000313" key="3">
    <source>
        <dbReference type="Proteomes" id="UP001459277"/>
    </source>
</evidence>
<dbReference type="AlphaFoldDB" id="A0AAW2CDD5"/>